<keyword evidence="2" id="KW-1185">Reference proteome</keyword>
<evidence type="ECO:0000313" key="2">
    <source>
        <dbReference type="Proteomes" id="UP000325081"/>
    </source>
</evidence>
<comment type="caution">
    <text evidence="1">The sequence shown here is derived from an EMBL/GenBank/DDBJ whole genome shotgun (WGS) entry which is preliminary data.</text>
</comment>
<reference evidence="2" key="1">
    <citation type="journal article" date="2019" name="Curr. Biol.">
        <title>Genome Sequence of Striga asiatica Provides Insight into the Evolution of Plant Parasitism.</title>
        <authorList>
            <person name="Yoshida S."/>
            <person name="Kim S."/>
            <person name="Wafula E.K."/>
            <person name="Tanskanen J."/>
            <person name="Kim Y.M."/>
            <person name="Honaas L."/>
            <person name="Yang Z."/>
            <person name="Spallek T."/>
            <person name="Conn C.E."/>
            <person name="Ichihashi Y."/>
            <person name="Cheong K."/>
            <person name="Cui S."/>
            <person name="Der J.P."/>
            <person name="Gundlach H."/>
            <person name="Jiao Y."/>
            <person name="Hori C."/>
            <person name="Ishida J.K."/>
            <person name="Kasahara H."/>
            <person name="Kiba T."/>
            <person name="Kim M.S."/>
            <person name="Koo N."/>
            <person name="Laohavisit A."/>
            <person name="Lee Y.H."/>
            <person name="Lumba S."/>
            <person name="McCourt P."/>
            <person name="Mortimer J.C."/>
            <person name="Mutuku J.M."/>
            <person name="Nomura T."/>
            <person name="Sasaki-Sekimoto Y."/>
            <person name="Seto Y."/>
            <person name="Wang Y."/>
            <person name="Wakatake T."/>
            <person name="Sakakibara H."/>
            <person name="Demura T."/>
            <person name="Yamaguchi S."/>
            <person name="Yoneyama K."/>
            <person name="Manabe R.I."/>
            <person name="Nelson D.C."/>
            <person name="Schulman A.H."/>
            <person name="Timko M.P."/>
            <person name="dePamphilis C.W."/>
            <person name="Choi D."/>
            <person name="Shirasu K."/>
        </authorList>
    </citation>
    <scope>NUCLEOTIDE SEQUENCE [LARGE SCALE GENOMIC DNA]</scope>
    <source>
        <strain evidence="2">cv. UVA1</strain>
    </source>
</reference>
<organism evidence="1 2">
    <name type="scientific">Striga asiatica</name>
    <name type="common">Asiatic witchweed</name>
    <name type="synonym">Buchnera asiatica</name>
    <dbReference type="NCBI Taxonomy" id="4170"/>
    <lineage>
        <taxon>Eukaryota</taxon>
        <taxon>Viridiplantae</taxon>
        <taxon>Streptophyta</taxon>
        <taxon>Embryophyta</taxon>
        <taxon>Tracheophyta</taxon>
        <taxon>Spermatophyta</taxon>
        <taxon>Magnoliopsida</taxon>
        <taxon>eudicotyledons</taxon>
        <taxon>Gunneridae</taxon>
        <taxon>Pentapetalae</taxon>
        <taxon>asterids</taxon>
        <taxon>lamiids</taxon>
        <taxon>Lamiales</taxon>
        <taxon>Orobanchaceae</taxon>
        <taxon>Buchnereae</taxon>
        <taxon>Striga</taxon>
    </lineage>
</organism>
<dbReference type="OrthoDB" id="10067642at2759"/>
<dbReference type="EMBL" id="BKCP01009737">
    <property type="protein sequence ID" value="GER51568.1"/>
    <property type="molecule type" value="Genomic_DNA"/>
</dbReference>
<sequence>MTCMSKTLIWKQQQIAIRLVEIGLEIRLVEIGLEIQVEIGLEIRLVETWVEIGLEIGLEIQVEIGLEIRLVEIGLEIQVEIGLEIGLVEIGLEIGLEIQVEIELEIRVEIGLEIRLEIRHRKREVGYSTNLNYEGHLKNQSRPKSNPINYSRKDSMSLLLPAPNSTKLVHDDTLVGMLPLNSFKHISQSTTAAQTFRQFSGEKILRNIDFKELRVDTHQINRLGYLRNPARKLVLKQINRFQISQREKTKSKKVRLDKFPKLLGIFQLTFVSLIWKLFNFVGDLHRIAAIEGIKAKVQETELRQAPDSRRNVAEKVVFKVAGKFPVVEDADGVGHVAGDVVVVDVDSGDVAGDDVRFQCWRVVVLPHAFFMSSKAVLSSVGRFFEFTKKDMDERRKKRKSSTVLEWKKGSFVIRARQQRGILFEEDERTIRTHLRAKKFVKDFWKTRTDLEIASDRNWGKWVLAHYHEGHHERREKTHMKPK</sequence>
<protein>
    <submittedName>
        <fullName evidence="1">Uncharacterized protein</fullName>
    </submittedName>
</protein>
<gene>
    <name evidence="1" type="ORF">STAS_28951</name>
</gene>
<name>A0A5A7R2D8_STRAF</name>
<dbReference type="Proteomes" id="UP000325081">
    <property type="component" value="Unassembled WGS sequence"/>
</dbReference>
<dbReference type="AlphaFoldDB" id="A0A5A7R2D8"/>
<proteinExistence type="predicted"/>
<accession>A0A5A7R2D8</accession>
<evidence type="ECO:0000313" key="1">
    <source>
        <dbReference type="EMBL" id="GER51568.1"/>
    </source>
</evidence>